<feature type="region of interest" description="Disordered" evidence="1">
    <location>
        <begin position="40"/>
        <end position="108"/>
    </location>
</feature>
<feature type="transmembrane region" description="Helical" evidence="2">
    <location>
        <begin position="12"/>
        <end position="34"/>
    </location>
</feature>
<dbReference type="InterPro" id="IPR058488">
    <property type="entry name" value="DUF8175"/>
</dbReference>
<feature type="compositionally biased region" description="Polar residues" evidence="1">
    <location>
        <begin position="78"/>
        <end position="87"/>
    </location>
</feature>
<evidence type="ECO:0000313" key="4">
    <source>
        <dbReference type="EMBL" id="TDO55023.1"/>
    </source>
</evidence>
<dbReference type="RefSeq" id="WP_133798537.1">
    <property type="nucleotide sequence ID" value="NZ_SNWQ01000001.1"/>
</dbReference>
<keyword evidence="2" id="KW-0812">Transmembrane</keyword>
<organism evidence="4 5">
    <name type="scientific">Kribbella caucasensis</name>
    <dbReference type="NCBI Taxonomy" id="2512215"/>
    <lineage>
        <taxon>Bacteria</taxon>
        <taxon>Bacillati</taxon>
        <taxon>Actinomycetota</taxon>
        <taxon>Actinomycetes</taxon>
        <taxon>Propionibacteriales</taxon>
        <taxon>Kribbellaceae</taxon>
        <taxon>Kribbella</taxon>
    </lineage>
</organism>
<dbReference type="AlphaFoldDB" id="A0A4R6KT59"/>
<evidence type="ECO:0000256" key="1">
    <source>
        <dbReference type="SAM" id="MobiDB-lite"/>
    </source>
</evidence>
<feature type="domain" description="DUF8175" evidence="3">
    <location>
        <begin position="70"/>
        <end position="258"/>
    </location>
</feature>
<name>A0A4R6KT59_9ACTN</name>
<keyword evidence="5" id="KW-1185">Reference proteome</keyword>
<feature type="compositionally biased region" description="Low complexity" evidence="1">
    <location>
        <begin position="40"/>
        <end position="50"/>
    </location>
</feature>
<dbReference type="Pfam" id="PF26526">
    <property type="entry name" value="DUF8175"/>
    <property type="match status" value="1"/>
</dbReference>
<accession>A0A4R6KT59</accession>
<protein>
    <recommendedName>
        <fullName evidence="3">DUF8175 domain-containing protein</fullName>
    </recommendedName>
</protein>
<sequence length="263" mass="27708">MTEKQEEHSPFGRGFIAASIVIGAVFVCGLLLLLTGLTSPSPTASATASTPNPPPADSSTPDRAESAVPEPAVPDTPEPSNRSTSSACGLPQGDQRVPTTPPAVDGWDVSRRVVVPRSRTAGPAKVDADGFRRCFAHSPSGALFAAYNAISAIGDQRKAVATVGKLMLPGPDTDALLRELRQESPNEFTDPTQLAGYRVLDASRDRFTVMLALPVQSEYVSATLTLAWHEGDWRLAPPAPGEPVGAPYSQHRDLAGFVAWSGL</sequence>
<gene>
    <name evidence="4" type="ORF">EV643_101817</name>
</gene>
<evidence type="ECO:0000313" key="5">
    <source>
        <dbReference type="Proteomes" id="UP000295388"/>
    </source>
</evidence>
<proteinExistence type="predicted"/>
<evidence type="ECO:0000256" key="2">
    <source>
        <dbReference type="SAM" id="Phobius"/>
    </source>
</evidence>
<dbReference type="EMBL" id="SNWQ01000001">
    <property type="protein sequence ID" value="TDO55023.1"/>
    <property type="molecule type" value="Genomic_DNA"/>
</dbReference>
<reference evidence="4 5" key="1">
    <citation type="submission" date="2019-03" db="EMBL/GenBank/DDBJ databases">
        <title>Genomic Encyclopedia of Type Strains, Phase III (KMG-III): the genomes of soil and plant-associated and newly described type strains.</title>
        <authorList>
            <person name="Whitman W."/>
        </authorList>
    </citation>
    <scope>NUCLEOTIDE SEQUENCE [LARGE SCALE GENOMIC DNA]</scope>
    <source>
        <strain evidence="4 5">VKM Ac-2527</strain>
    </source>
</reference>
<dbReference type="Proteomes" id="UP000295388">
    <property type="component" value="Unassembled WGS sequence"/>
</dbReference>
<keyword evidence="2" id="KW-1133">Transmembrane helix</keyword>
<comment type="caution">
    <text evidence="4">The sequence shown here is derived from an EMBL/GenBank/DDBJ whole genome shotgun (WGS) entry which is preliminary data.</text>
</comment>
<dbReference type="OrthoDB" id="4428031at2"/>
<keyword evidence="2" id="KW-0472">Membrane</keyword>
<evidence type="ECO:0000259" key="3">
    <source>
        <dbReference type="Pfam" id="PF26526"/>
    </source>
</evidence>